<dbReference type="Proteomes" id="UP000756921">
    <property type="component" value="Unassembled WGS sequence"/>
</dbReference>
<evidence type="ECO:0000256" key="1">
    <source>
        <dbReference type="SAM" id="MobiDB-lite"/>
    </source>
</evidence>
<evidence type="ECO:0000313" key="2">
    <source>
        <dbReference type="EMBL" id="KAF9736225.1"/>
    </source>
</evidence>
<accession>A0A9P6KRJ8</accession>
<sequence length="236" mass="25320">MHFSRAQSPQDALIPTCPPANLRLVCSTTSPSARQGKSSHRKNSAGPEFPACSTHATFTIRHGTHRAAHTALSLNLTFEPSIAQAFPQIGPTPLSHNAPRPPHSHGAHVRVHTRKVYPRHVRTLPTQPSTQPAHEQLRGLPLAFPTSLVRPRISSALLRAHRATSSTYHFGRRLGSPRGHGRCQYRGPRGACLGRRMLLGDVEGPWAGRCNCAAGACGTGCGVGCGLWGGKRKVSS</sequence>
<keyword evidence="3" id="KW-1185">Reference proteome</keyword>
<reference evidence="2" key="1">
    <citation type="journal article" date="2020" name="Mol. Plant Microbe Interact.">
        <title>Genome Sequence of the Biocontrol Agent Coniothyrium minitans strain Conio (IMI 134523).</title>
        <authorList>
            <person name="Patel D."/>
            <person name="Shittu T.A."/>
            <person name="Baroncelli R."/>
            <person name="Muthumeenakshi S."/>
            <person name="Osborne T.H."/>
            <person name="Janganan T.K."/>
            <person name="Sreenivasaprasad S."/>
        </authorList>
    </citation>
    <scope>NUCLEOTIDE SEQUENCE</scope>
    <source>
        <strain evidence="2">Conio</strain>
    </source>
</reference>
<proteinExistence type="predicted"/>
<comment type="caution">
    <text evidence="2">The sequence shown here is derived from an EMBL/GenBank/DDBJ whole genome shotgun (WGS) entry which is preliminary data.</text>
</comment>
<organism evidence="2 3">
    <name type="scientific">Paraphaeosphaeria minitans</name>
    <dbReference type="NCBI Taxonomy" id="565426"/>
    <lineage>
        <taxon>Eukaryota</taxon>
        <taxon>Fungi</taxon>
        <taxon>Dikarya</taxon>
        <taxon>Ascomycota</taxon>
        <taxon>Pezizomycotina</taxon>
        <taxon>Dothideomycetes</taxon>
        <taxon>Pleosporomycetidae</taxon>
        <taxon>Pleosporales</taxon>
        <taxon>Massarineae</taxon>
        <taxon>Didymosphaeriaceae</taxon>
        <taxon>Paraphaeosphaeria</taxon>
    </lineage>
</organism>
<feature type="region of interest" description="Disordered" evidence="1">
    <location>
        <begin position="28"/>
        <end position="50"/>
    </location>
</feature>
<evidence type="ECO:0000313" key="3">
    <source>
        <dbReference type="Proteomes" id="UP000756921"/>
    </source>
</evidence>
<name>A0A9P6KRJ8_9PLEO</name>
<protein>
    <submittedName>
        <fullName evidence="2">Uncharacterized protein</fullName>
    </submittedName>
</protein>
<dbReference type="AlphaFoldDB" id="A0A9P6KRJ8"/>
<gene>
    <name evidence="2" type="ORF">PMIN01_06140</name>
</gene>
<dbReference type="EMBL" id="WJXW01000005">
    <property type="protein sequence ID" value="KAF9736225.1"/>
    <property type="molecule type" value="Genomic_DNA"/>
</dbReference>
<dbReference type="OrthoDB" id="10556975at2759"/>